<dbReference type="Gene3D" id="1.10.135.10">
    <property type="entry name" value="ATP:guanido phosphotransferase, N-terminal domain"/>
    <property type="match status" value="1"/>
</dbReference>
<dbReference type="Proteomes" id="UP000002630">
    <property type="component" value="Linkage Group LG17"/>
</dbReference>
<feature type="binding site" evidence="7">
    <location>
        <begin position="310"/>
        <end position="314"/>
    </location>
    <ligand>
        <name>ATP</name>
        <dbReference type="ChEBI" id="CHEBI:30616"/>
    </ligand>
</feature>
<dbReference type="GO" id="GO:0005615">
    <property type="term" value="C:extracellular space"/>
    <property type="evidence" value="ECO:0007669"/>
    <property type="project" value="TreeGrafter"/>
</dbReference>
<feature type="binding site" evidence="7">
    <location>
        <position position="208"/>
    </location>
    <ligand>
        <name>ATP</name>
        <dbReference type="ChEBI" id="CHEBI:30616"/>
    </ligand>
</feature>
<evidence type="ECO:0000256" key="1">
    <source>
        <dbReference type="ARBA" id="ARBA00006798"/>
    </source>
</evidence>
<dbReference type="PANTHER" id="PTHR11547:SF57">
    <property type="entry name" value="PHOSPHAGEN KINASE C-TERMINAL DOMAIN-CONTAINING PROTEIN"/>
    <property type="match status" value="1"/>
</dbReference>
<feature type="binding site" evidence="7">
    <location>
        <position position="254"/>
    </location>
    <ligand>
        <name>ATP</name>
        <dbReference type="ChEBI" id="CHEBI:30616"/>
    </ligand>
</feature>
<gene>
    <name evidence="11" type="ORF">Esi_0038_0055</name>
</gene>
<comment type="similarity">
    <text evidence="1 6 8">Belongs to the ATP:guanido phosphotransferase family.</text>
</comment>
<organism evidence="11 12">
    <name type="scientific">Ectocarpus siliculosus</name>
    <name type="common">Brown alga</name>
    <name type="synonym">Conferva siliculosa</name>
    <dbReference type="NCBI Taxonomy" id="2880"/>
    <lineage>
        <taxon>Eukaryota</taxon>
        <taxon>Sar</taxon>
        <taxon>Stramenopiles</taxon>
        <taxon>Ochrophyta</taxon>
        <taxon>PX clade</taxon>
        <taxon>Phaeophyceae</taxon>
        <taxon>Ectocarpales</taxon>
        <taxon>Ectocarpaceae</taxon>
        <taxon>Ectocarpus</taxon>
    </lineage>
</organism>
<evidence type="ECO:0000256" key="2">
    <source>
        <dbReference type="ARBA" id="ARBA00022679"/>
    </source>
</evidence>
<dbReference type="eggNOG" id="KOG3581">
    <property type="taxonomic scope" value="Eukaryota"/>
</dbReference>
<reference evidence="11 12" key="1">
    <citation type="journal article" date="2010" name="Nature">
        <title>The Ectocarpus genome and the independent evolution of multicellularity in brown algae.</title>
        <authorList>
            <person name="Cock J.M."/>
            <person name="Sterck L."/>
            <person name="Rouze P."/>
            <person name="Scornet D."/>
            <person name="Allen A.E."/>
            <person name="Amoutzias G."/>
            <person name="Anthouard V."/>
            <person name="Artiguenave F."/>
            <person name="Aury J.M."/>
            <person name="Badger J.H."/>
            <person name="Beszteri B."/>
            <person name="Billiau K."/>
            <person name="Bonnet E."/>
            <person name="Bothwell J.H."/>
            <person name="Bowler C."/>
            <person name="Boyen C."/>
            <person name="Brownlee C."/>
            <person name="Carrano C.J."/>
            <person name="Charrier B."/>
            <person name="Cho G.Y."/>
            <person name="Coelho S.M."/>
            <person name="Collen J."/>
            <person name="Corre E."/>
            <person name="Da Silva C."/>
            <person name="Delage L."/>
            <person name="Delaroque N."/>
            <person name="Dittami S.M."/>
            <person name="Doulbeau S."/>
            <person name="Elias M."/>
            <person name="Farnham G."/>
            <person name="Gachon C.M."/>
            <person name="Gschloessl B."/>
            <person name="Heesch S."/>
            <person name="Jabbari K."/>
            <person name="Jubin C."/>
            <person name="Kawai H."/>
            <person name="Kimura K."/>
            <person name="Kloareg B."/>
            <person name="Kupper F.C."/>
            <person name="Lang D."/>
            <person name="Le Bail A."/>
            <person name="Leblanc C."/>
            <person name="Lerouge P."/>
            <person name="Lohr M."/>
            <person name="Lopez P.J."/>
            <person name="Martens C."/>
            <person name="Maumus F."/>
            <person name="Michel G."/>
            <person name="Miranda-Saavedra D."/>
            <person name="Morales J."/>
            <person name="Moreau H."/>
            <person name="Motomura T."/>
            <person name="Nagasato C."/>
            <person name="Napoli C.A."/>
            <person name="Nelson D.R."/>
            <person name="Nyvall-Collen P."/>
            <person name="Peters A.F."/>
            <person name="Pommier C."/>
            <person name="Potin P."/>
            <person name="Poulain J."/>
            <person name="Quesneville H."/>
            <person name="Read B."/>
            <person name="Rensing S.A."/>
            <person name="Ritter A."/>
            <person name="Rousvoal S."/>
            <person name="Samanta M."/>
            <person name="Samson G."/>
            <person name="Schroeder D.C."/>
            <person name="Segurens B."/>
            <person name="Strittmatter M."/>
            <person name="Tonon T."/>
            <person name="Tregear J.W."/>
            <person name="Valentin K."/>
            <person name="von Dassow P."/>
            <person name="Yamagishi T."/>
            <person name="Van de Peer Y."/>
            <person name="Wincker P."/>
        </authorList>
    </citation>
    <scope>NUCLEOTIDE SEQUENCE [LARGE SCALE GENOMIC DNA]</scope>
    <source>
        <strain evidence="12">Ec32 / CCAP1310/4</strain>
    </source>
</reference>
<accession>D8LLX8</accession>
<feature type="binding site" evidence="7">
    <location>
        <begin position="341"/>
        <end position="346"/>
    </location>
    <ligand>
        <name>ATP</name>
        <dbReference type="ChEBI" id="CHEBI:30616"/>
    </ligand>
</feature>
<evidence type="ECO:0000259" key="10">
    <source>
        <dbReference type="PROSITE" id="PS51510"/>
    </source>
</evidence>
<dbReference type="GO" id="GO:0004111">
    <property type="term" value="F:creatine kinase activity"/>
    <property type="evidence" value="ECO:0007669"/>
    <property type="project" value="InterPro"/>
</dbReference>
<dbReference type="InterPro" id="IPR022413">
    <property type="entry name" value="ATP-guanido_PTrfase_N"/>
</dbReference>
<keyword evidence="12" id="KW-1185">Reference proteome</keyword>
<dbReference type="AlphaFoldDB" id="D8LLX8"/>
<dbReference type="SUPFAM" id="SSF48034">
    <property type="entry name" value="Guanido kinase N-terminal domain"/>
    <property type="match status" value="1"/>
</dbReference>
<dbReference type="InterPro" id="IPR014746">
    <property type="entry name" value="Gln_synth/guanido_kin_cat_dom"/>
</dbReference>
<dbReference type="InterPro" id="IPR000749">
    <property type="entry name" value="ATP-guanido_PTrfase"/>
</dbReference>
<dbReference type="GO" id="GO:0046314">
    <property type="term" value="P:phosphocreatine biosynthetic process"/>
    <property type="evidence" value="ECO:0007669"/>
    <property type="project" value="InterPro"/>
</dbReference>
<dbReference type="Gene3D" id="3.30.590.10">
    <property type="entry name" value="Glutamine synthetase/guanido kinase, catalytic domain"/>
    <property type="match status" value="1"/>
</dbReference>
<dbReference type="InParanoid" id="D8LLX8"/>
<evidence type="ECO:0000313" key="11">
    <source>
        <dbReference type="EMBL" id="CBN77192.1"/>
    </source>
</evidence>
<evidence type="ECO:0000256" key="6">
    <source>
        <dbReference type="PROSITE-ProRule" id="PRU00842"/>
    </source>
</evidence>
<name>D8LLX8_ECTSI</name>
<evidence type="ECO:0000313" key="12">
    <source>
        <dbReference type="Proteomes" id="UP000002630"/>
    </source>
</evidence>
<evidence type="ECO:0000256" key="4">
    <source>
        <dbReference type="ARBA" id="ARBA00022777"/>
    </source>
</evidence>
<dbReference type="PANTHER" id="PTHR11547">
    <property type="entry name" value="ARGININE OR CREATINE KINASE"/>
    <property type="match status" value="1"/>
</dbReference>
<keyword evidence="3 7" id="KW-0547">Nucleotide-binding</keyword>
<feature type="domain" description="Phosphagen kinase C-terminal" evidence="10">
    <location>
        <begin position="142"/>
        <end position="389"/>
    </location>
</feature>
<protein>
    <submittedName>
        <fullName evidence="11">Uncharacterized protein</fullName>
    </submittedName>
</protein>
<dbReference type="OrthoDB" id="430219at2759"/>
<dbReference type="InterPro" id="IPR022414">
    <property type="entry name" value="ATP-guanido_PTrfase_cat"/>
</dbReference>
<keyword evidence="5 7" id="KW-0067">ATP-binding</keyword>
<dbReference type="PROSITE" id="PS51510">
    <property type="entry name" value="PHOSPHAGEN_KINASE_C"/>
    <property type="match status" value="1"/>
</dbReference>
<dbReference type="PROSITE" id="PS51509">
    <property type="entry name" value="PHOSPHAGEN_KINASE_N"/>
    <property type="match status" value="1"/>
</dbReference>
<feature type="domain" description="Phosphagen kinase N-terminal" evidence="9">
    <location>
        <begin position="31"/>
        <end position="113"/>
    </location>
</feature>
<proteinExistence type="inferred from homology"/>
<dbReference type="OMA" id="HMRVIAM"/>
<evidence type="ECO:0000256" key="8">
    <source>
        <dbReference type="RuleBase" id="RU000505"/>
    </source>
</evidence>
<dbReference type="InterPro" id="IPR022415">
    <property type="entry name" value="ATP-guanido_PTrfase_AS"/>
</dbReference>
<dbReference type="EMBL" id="FN649742">
    <property type="protein sequence ID" value="CBN77192.1"/>
    <property type="molecule type" value="Genomic_DNA"/>
</dbReference>
<feature type="binding site" evidence="7">
    <location>
        <begin position="145"/>
        <end position="149"/>
    </location>
    <ligand>
        <name>ATP</name>
        <dbReference type="ChEBI" id="CHEBI:30616"/>
    </ligand>
</feature>
<evidence type="ECO:0000259" key="9">
    <source>
        <dbReference type="PROSITE" id="PS51509"/>
    </source>
</evidence>
<sequence>MLETILNSVKNIEGDLMTSSKSKAAGGGYVDPVSNFPTLTPKHNSLAASVLLNRPDLYTKYCNSVTSSGFTFDNAIQAGIDAPHLGVGAVAGDEESYETFKDFMDVVIEGWHGYKPDDKHKIDIDANNIKLTAEQAKKFDQYVISTRIRAGRSIRGLPLPPGTNRAQRRKVEKLLRKGLTRMTGAMAGKYYPLGGMTDAEEQELIDDHFLFQKPSPRNVLANCGAARDWPDGRGIFHNAKKDFLVWVNEEDHMRVISMEQGGNIKNVFARWSAAVGEVEKALKAEGFEYMYNEHLGNVCTCPSNLGTGLRASVMLKLPKLYKSWGVHKLEEYCDSLGVQARGAKGEHSPPGPSGEFDISNKARIGYSEVELVQQMIDGVDRLIKLEESL</sequence>
<dbReference type="Pfam" id="PF02807">
    <property type="entry name" value="ATP-gua_PtransN"/>
    <property type="match status" value="1"/>
</dbReference>
<dbReference type="Pfam" id="PF00217">
    <property type="entry name" value="ATP-gua_Ptrans"/>
    <property type="match status" value="1"/>
</dbReference>
<evidence type="ECO:0000256" key="7">
    <source>
        <dbReference type="PROSITE-ProRule" id="PRU00843"/>
    </source>
</evidence>
<dbReference type="PROSITE" id="PS00112">
    <property type="entry name" value="PHOSPHAGEN_KINASE"/>
    <property type="match status" value="1"/>
</dbReference>
<evidence type="ECO:0000256" key="5">
    <source>
        <dbReference type="ARBA" id="ARBA00022840"/>
    </source>
</evidence>
<dbReference type="SUPFAM" id="SSF55931">
    <property type="entry name" value="Glutamine synthetase/guanido kinase"/>
    <property type="match status" value="1"/>
</dbReference>
<evidence type="ECO:0000256" key="3">
    <source>
        <dbReference type="ARBA" id="ARBA00022741"/>
    </source>
</evidence>
<dbReference type="InterPro" id="IPR036802">
    <property type="entry name" value="ATP-guanido_PTrfase_N_sf"/>
</dbReference>
<keyword evidence="4 7" id="KW-0418">Kinase</keyword>
<dbReference type="FunFam" id="3.30.590.10:FF:000002">
    <property type="entry name" value="Creatine kinase S-type, mitochondrial"/>
    <property type="match status" value="1"/>
</dbReference>
<dbReference type="STRING" id="2880.D8LLX8"/>
<dbReference type="EMBL" id="FN648575">
    <property type="protein sequence ID" value="CBN77192.1"/>
    <property type="molecule type" value="Genomic_DNA"/>
</dbReference>
<dbReference type="GO" id="GO:0005524">
    <property type="term" value="F:ATP binding"/>
    <property type="evidence" value="ECO:0007669"/>
    <property type="project" value="UniProtKB-UniRule"/>
</dbReference>
<keyword evidence="2 7" id="KW-0808">Transferase</keyword>